<feature type="region of interest" description="Disordered" evidence="1">
    <location>
        <begin position="22"/>
        <end position="48"/>
    </location>
</feature>
<feature type="compositionally biased region" description="Basic and acidic residues" evidence="1">
    <location>
        <begin position="29"/>
        <end position="48"/>
    </location>
</feature>
<sequence length="48" mass="5399">MGQKDQSGPKFTAVSGEHEFGMAASYGELVRRPEAMTRRMKRESSPLR</sequence>
<comment type="caution">
    <text evidence="2">The sequence shown here is derived from an EMBL/GenBank/DDBJ whole genome shotgun (WGS) entry which is preliminary data.</text>
</comment>
<evidence type="ECO:0000313" key="2">
    <source>
        <dbReference type="EMBL" id="OOK63272.1"/>
    </source>
</evidence>
<dbReference type="Proteomes" id="UP000189229">
    <property type="component" value="Unassembled WGS sequence"/>
</dbReference>
<proteinExistence type="predicted"/>
<name>A0A1V3W8R8_MYCKA</name>
<evidence type="ECO:0000313" key="3">
    <source>
        <dbReference type="Proteomes" id="UP000189229"/>
    </source>
</evidence>
<reference evidence="2 3" key="1">
    <citation type="submission" date="2017-02" db="EMBL/GenBank/DDBJ databases">
        <title>Complete genome sequences of Mycobacterium kansasii strains isolated from rhesus macaques.</title>
        <authorList>
            <person name="Panda A."/>
            <person name="Nagaraj S."/>
            <person name="Zhao X."/>
            <person name="Tettelin H."/>
            <person name="Detolla L.J."/>
        </authorList>
    </citation>
    <scope>NUCLEOTIDE SEQUENCE [LARGE SCALE GENOMIC DNA]</scope>
    <source>
        <strain evidence="2 3">11-3813</strain>
    </source>
</reference>
<dbReference type="AlphaFoldDB" id="A0A1V3W8R8"/>
<gene>
    <name evidence="2" type="ORF">BZL30_9528</name>
</gene>
<dbReference type="EMBL" id="MVBM01000021">
    <property type="protein sequence ID" value="OOK63272.1"/>
    <property type="molecule type" value="Genomic_DNA"/>
</dbReference>
<evidence type="ECO:0000256" key="1">
    <source>
        <dbReference type="SAM" id="MobiDB-lite"/>
    </source>
</evidence>
<protein>
    <submittedName>
        <fullName evidence="2">Uncharacterized protein</fullName>
    </submittedName>
</protein>
<accession>A0A1V3W8R8</accession>
<organism evidence="2 3">
    <name type="scientific">Mycobacterium kansasii</name>
    <dbReference type="NCBI Taxonomy" id="1768"/>
    <lineage>
        <taxon>Bacteria</taxon>
        <taxon>Bacillati</taxon>
        <taxon>Actinomycetota</taxon>
        <taxon>Actinomycetes</taxon>
        <taxon>Mycobacteriales</taxon>
        <taxon>Mycobacteriaceae</taxon>
        <taxon>Mycobacterium</taxon>
    </lineage>
</organism>